<feature type="compositionally biased region" description="Polar residues" evidence="2">
    <location>
        <begin position="202"/>
        <end position="212"/>
    </location>
</feature>
<evidence type="ECO:0000259" key="3">
    <source>
        <dbReference type="PROSITE" id="PS50157"/>
    </source>
</evidence>
<dbReference type="GO" id="GO:0008270">
    <property type="term" value="F:zinc ion binding"/>
    <property type="evidence" value="ECO:0007669"/>
    <property type="project" value="UniProtKB-KW"/>
</dbReference>
<keyword evidence="1" id="KW-0863">Zinc-finger</keyword>
<dbReference type="AlphaFoldDB" id="A0A1C7NRZ3"/>
<dbReference type="Proteomes" id="UP000093000">
    <property type="component" value="Unassembled WGS sequence"/>
</dbReference>
<dbReference type="GO" id="GO:0006355">
    <property type="term" value="P:regulation of DNA-templated transcription"/>
    <property type="evidence" value="ECO:0007669"/>
    <property type="project" value="InterPro"/>
</dbReference>
<comment type="caution">
    <text evidence="4">The sequence shown here is derived from an EMBL/GenBank/DDBJ whole genome shotgun (WGS) entry which is preliminary data.</text>
</comment>
<dbReference type="InterPro" id="IPR036236">
    <property type="entry name" value="Znf_C2H2_sf"/>
</dbReference>
<dbReference type="InParanoid" id="A0A1C7NRZ3"/>
<keyword evidence="5" id="KW-1185">Reference proteome</keyword>
<evidence type="ECO:0000313" key="5">
    <source>
        <dbReference type="Proteomes" id="UP000093000"/>
    </source>
</evidence>
<dbReference type="InterPro" id="IPR039327">
    <property type="entry name" value="CON7-like"/>
</dbReference>
<feature type="domain" description="C2H2-type" evidence="3">
    <location>
        <begin position="132"/>
        <end position="163"/>
    </location>
</feature>
<sequence length="240" mass="27792">MNNTITSVPEIPSNHLYYNSPNYPSSSIYLSQPSSEIVSANALPPLSDLLPTSSSIKQEDYMVPSQYNKHQERMIHGYYMPPSNYSQNLPSPPTSVDSMIHSNQKVFSFISLPGMNQKKRPRRKFHEVERLYQCNYPQCTKAYGTLNHLNAHVSMQRHGPKRQPSEFKELRKLWRKQKKDNKQAKTYHEPSQSPDDLLHSTHYISPTSSHLMPSQDTFHSPLWMNHRPAYPSSQFMPLGY</sequence>
<organism evidence="4 5">
    <name type="scientific">Choanephora cucurbitarum</name>
    <dbReference type="NCBI Taxonomy" id="101091"/>
    <lineage>
        <taxon>Eukaryota</taxon>
        <taxon>Fungi</taxon>
        <taxon>Fungi incertae sedis</taxon>
        <taxon>Mucoromycota</taxon>
        <taxon>Mucoromycotina</taxon>
        <taxon>Mucoromycetes</taxon>
        <taxon>Mucorales</taxon>
        <taxon>Mucorineae</taxon>
        <taxon>Choanephoraceae</taxon>
        <taxon>Choanephoroideae</taxon>
        <taxon>Choanephora</taxon>
    </lineage>
</organism>
<evidence type="ECO:0000256" key="2">
    <source>
        <dbReference type="SAM" id="MobiDB-lite"/>
    </source>
</evidence>
<feature type="region of interest" description="Disordered" evidence="2">
    <location>
        <begin position="177"/>
        <end position="212"/>
    </location>
</feature>
<gene>
    <name evidence="4" type="ORF">A0J61_00096</name>
</gene>
<reference evidence="4 5" key="1">
    <citation type="submission" date="2016-03" db="EMBL/GenBank/DDBJ databases">
        <title>Choanephora cucurbitarum.</title>
        <authorList>
            <person name="Min B."/>
            <person name="Park H."/>
            <person name="Park J.-H."/>
            <person name="Shin H.-D."/>
            <person name="Choi I.-G."/>
        </authorList>
    </citation>
    <scope>NUCLEOTIDE SEQUENCE [LARGE SCALE GENOMIC DNA]</scope>
    <source>
        <strain evidence="4 5">KUS-F28377</strain>
    </source>
</reference>
<accession>A0A1C7NRZ3</accession>
<evidence type="ECO:0000313" key="4">
    <source>
        <dbReference type="EMBL" id="OBZ91867.1"/>
    </source>
</evidence>
<dbReference type="STRING" id="101091.A0A1C7NRZ3"/>
<evidence type="ECO:0000256" key="1">
    <source>
        <dbReference type="PROSITE-ProRule" id="PRU00042"/>
    </source>
</evidence>
<dbReference type="EMBL" id="LUGH01000002">
    <property type="protein sequence ID" value="OBZ91867.1"/>
    <property type="molecule type" value="Genomic_DNA"/>
</dbReference>
<dbReference type="InterPro" id="IPR013087">
    <property type="entry name" value="Znf_C2H2_type"/>
</dbReference>
<name>A0A1C7NRZ3_9FUNG</name>
<proteinExistence type="predicted"/>
<keyword evidence="1" id="KW-0862">Zinc</keyword>
<dbReference type="OrthoDB" id="1939603at2759"/>
<protein>
    <recommendedName>
        <fullName evidence="3">C2H2-type domain-containing protein</fullName>
    </recommendedName>
</protein>
<dbReference type="Gene3D" id="3.30.160.60">
    <property type="entry name" value="Classic Zinc Finger"/>
    <property type="match status" value="1"/>
</dbReference>
<dbReference type="PANTHER" id="PTHR36167:SF3">
    <property type="entry name" value="C2H2 FINGER DOMAIN TRANSCRIPTION FACTOR (EUROFUNG)-RELATED"/>
    <property type="match status" value="1"/>
</dbReference>
<dbReference type="PROSITE" id="PS50157">
    <property type="entry name" value="ZINC_FINGER_C2H2_2"/>
    <property type="match status" value="1"/>
</dbReference>
<keyword evidence="1" id="KW-0479">Metal-binding</keyword>
<dbReference type="PROSITE" id="PS00028">
    <property type="entry name" value="ZINC_FINGER_C2H2_1"/>
    <property type="match status" value="1"/>
</dbReference>
<dbReference type="SUPFAM" id="SSF57667">
    <property type="entry name" value="beta-beta-alpha zinc fingers"/>
    <property type="match status" value="1"/>
</dbReference>
<dbReference type="PANTHER" id="PTHR36167">
    <property type="entry name" value="C2H2 FINGER DOMAIN TRANSCRIPTION FACTOR (EUROFUNG)-RELATED"/>
    <property type="match status" value="1"/>
</dbReference>